<keyword evidence="3" id="KW-1185">Reference proteome</keyword>
<dbReference type="AlphaFoldDB" id="A0A9P4UQG5"/>
<name>A0A9P4UQG5_9PEZI</name>
<dbReference type="Proteomes" id="UP000799441">
    <property type="component" value="Unassembled WGS sequence"/>
</dbReference>
<proteinExistence type="predicted"/>
<gene>
    <name evidence="2" type="ORF">K431DRAFT_281940</name>
</gene>
<evidence type="ECO:0000313" key="2">
    <source>
        <dbReference type="EMBL" id="KAF2724512.1"/>
    </source>
</evidence>
<feature type="region of interest" description="Disordered" evidence="1">
    <location>
        <begin position="134"/>
        <end position="167"/>
    </location>
</feature>
<sequence>MAVAIKVKVTKHAPAVHNTVDNTHQFGKPIQSSVDALYIEYNTSYALLLTCVQGMISSLQSERSHDGNNGYGMPLFHLADRRRGDPAAQIYVFWDPDWIKVTDTNWNALRTHLTRSRDKGSVHVCFMDVPELASSKSADSEKPTGLLPDSREDLDLPPSYESDEIYK</sequence>
<accession>A0A9P4UQG5</accession>
<comment type="caution">
    <text evidence="2">The sequence shown here is derived from an EMBL/GenBank/DDBJ whole genome shotgun (WGS) entry which is preliminary data.</text>
</comment>
<evidence type="ECO:0000256" key="1">
    <source>
        <dbReference type="SAM" id="MobiDB-lite"/>
    </source>
</evidence>
<protein>
    <submittedName>
        <fullName evidence="2">Uncharacterized protein</fullName>
    </submittedName>
</protein>
<organism evidence="2 3">
    <name type="scientific">Polychaeton citri CBS 116435</name>
    <dbReference type="NCBI Taxonomy" id="1314669"/>
    <lineage>
        <taxon>Eukaryota</taxon>
        <taxon>Fungi</taxon>
        <taxon>Dikarya</taxon>
        <taxon>Ascomycota</taxon>
        <taxon>Pezizomycotina</taxon>
        <taxon>Dothideomycetes</taxon>
        <taxon>Dothideomycetidae</taxon>
        <taxon>Capnodiales</taxon>
        <taxon>Capnodiaceae</taxon>
        <taxon>Polychaeton</taxon>
    </lineage>
</organism>
<dbReference type="EMBL" id="MU003771">
    <property type="protein sequence ID" value="KAF2724512.1"/>
    <property type="molecule type" value="Genomic_DNA"/>
</dbReference>
<evidence type="ECO:0000313" key="3">
    <source>
        <dbReference type="Proteomes" id="UP000799441"/>
    </source>
</evidence>
<reference evidence="2" key="1">
    <citation type="journal article" date="2020" name="Stud. Mycol.">
        <title>101 Dothideomycetes genomes: a test case for predicting lifestyles and emergence of pathogens.</title>
        <authorList>
            <person name="Haridas S."/>
            <person name="Albert R."/>
            <person name="Binder M."/>
            <person name="Bloem J."/>
            <person name="Labutti K."/>
            <person name="Salamov A."/>
            <person name="Andreopoulos B."/>
            <person name="Baker S."/>
            <person name="Barry K."/>
            <person name="Bills G."/>
            <person name="Bluhm B."/>
            <person name="Cannon C."/>
            <person name="Castanera R."/>
            <person name="Culley D."/>
            <person name="Daum C."/>
            <person name="Ezra D."/>
            <person name="Gonzalez J."/>
            <person name="Henrissat B."/>
            <person name="Kuo A."/>
            <person name="Liang C."/>
            <person name="Lipzen A."/>
            <person name="Lutzoni F."/>
            <person name="Magnuson J."/>
            <person name="Mondo S."/>
            <person name="Nolan M."/>
            <person name="Ohm R."/>
            <person name="Pangilinan J."/>
            <person name="Park H.-J."/>
            <person name="Ramirez L."/>
            <person name="Alfaro M."/>
            <person name="Sun H."/>
            <person name="Tritt A."/>
            <person name="Yoshinaga Y."/>
            <person name="Zwiers L.-H."/>
            <person name="Turgeon B."/>
            <person name="Goodwin S."/>
            <person name="Spatafora J."/>
            <person name="Crous P."/>
            <person name="Grigoriev I."/>
        </authorList>
    </citation>
    <scope>NUCLEOTIDE SEQUENCE</scope>
    <source>
        <strain evidence="2">CBS 116435</strain>
    </source>
</reference>